<evidence type="ECO:0000256" key="6">
    <source>
        <dbReference type="ARBA" id="ARBA00038076"/>
    </source>
</evidence>
<dbReference type="InterPro" id="IPR003838">
    <property type="entry name" value="ABC3_permease_C"/>
</dbReference>
<comment type="caution">
    <text evidence="10">The sequence shown here is derived from an EMBL/GenBank/DDBJ whole genome shotgun (WGS) entry which is preliminary data.</text>
</comment>
<name>A0A7V4JQ26_9BACT</name>
<evidence type="ECO:0000256" key="2">
    <source>
        <dbReference type="ARBA" id="ARBA00022475"/>
    </source>
</evidence>
<evidence type="ECO:0000259" key="9">
    <source>
        <dbReference type="Pfam" id="PF12704"/>
    </source>
</evidence>
<gene>
    <name evidence="10" type="ORF">ENU91_02960</name>
</gene>
<feature type="transmembrane region" description="Helical" evidence="7">
    <location>
        <begin position="20"/>
        <end position="39"/>
    </location>
</feature>
<comment type="subcellular location">
    <subcellularLocation>
        <location evidence="1">Cell membrane</location>
        <topology evidence="1">Multi-pass membrane protein</topology>
    </subcellularLocation>
</comment>
<dbReference type="PANTHER" id="PTHR30572">
    <property type="entry name" value="MEMBRANE COMPONENT OF TRANSPORTER-RELATED"/>
    <property type="match status" value="1"/>
</dbReference>
<keyword evidence="5 7" id="KW-0472">Membrane</keyword>
<dbReference type="GO" id="GO:0022857">
    <property type="term" value="F:transmembrane transporter activity"/>
    <property type="evidence" value="ECO:0007669"/>
    <property type="project" value="TreeGrafter"/>
</dbReference>
<organism evidence="10">
    <name type="scientific">Thermodesulfobacterium geofontis</name>
    <dbReference type="NCBI Taxonomy" id="1295609"/>
    <lineage>
        <taxon>Bacteria</taxon>
        <taxon>Pseudomonadati</taxon>
        <taxon>Thermodesulfobacteriota</taxon>
        <taxon>Thermodesulfobacteria</taxon>
        <taxon>Thermodesulfobacteriales</taxon>
        <taxon>Thermodesulfobacteriaceae</taxon>
        <taxon>Thermodesulfobacterium</taxon>
    </lineage>
</organism>
<protein>
    <submittedName>
        <fullName evidence="10">FtsX-like permease family protein</fullName>
    </submittedName>
</protein>
<dbReference type="PANTHER" id="PTHR30572:SF4">
    <property type="entry name" value="ABC TRANSPORTER PERMEASE YTRF"/>
    <property type="match status" value="1"/>
</dbReference>
<dbReference type="Pfam" id="PF02687">
    <property type="entry name" value="FtsX"/>
    <property type="match status" value="1"/>
</dbReference>
<evidence type="ECO:0000256" key="1">
    <source>
        <dbReference type="ARBA" id="ARBA00004651"/>
    </source>
</evidence>
<reference evidence="10" key="1">
    <citation type="journal article" date="2020" name="mSystems">
        <title>Genome- and Community-Level Interaction Insights into Carbon Utilization and Element Cycling Functions of Hydrothermarchaeota in Hydrothermal Sediment.</title>
        <authorList>
            <person name="Zhou Z."/>
            <person name="Liu Y."/>
            <person name="Xu W."/>
            <person name="Pan J."/>
            <person name="Luo Z.H."/>
            <person name="Li M."/>
        </authorList>
    </citation>
    <scope>NUCLEOTIDE SEQUENCE [LARGE SCALE GENOMIC DNA]</scope>
    <source>
        <strain evidence="10">SpSt-711</strain>
    </source>
</reference>
<dbReference type="InterPro" id="IPR025857">
    <property type="entry name" value="MacB_PCD"/>
</dbReference>
<keyword evidence="4 7" id="KW-1133">Transmembrane helix</keyword>
<feature type="domain" description="MacB-like periplasmic core" evidence="9">
    <location>
        <begin position="20"/>
        <end position="242"/>
    </location>
</feature>
<evidence type="ECO:0000256" key="3">
    <source>
        <dbReference type="ARBA" id="ARBA00022692"/>
    </source>
</evidence>
<evidence type="ECO:0000259" key="8">
    <source>
        <dbReference type="Pfam" id="PF02687"/>
    </source>
</evidence>
<feature type="transmembrane region" description="Helical" evidence="7">
    <location>
        <begin position="368"/>
        <end position="388"/>
    </location>
</feature>
<dbReference type="EMBL" id="DTEI01000057">
    <property type="protein sequence ID" value="HGU15600.1"/>
    <property type="molecule type" value="Genomic_DNA"/>
</dbReference>
<dbReference type="GO" id="GO:0005886">
    <property type="term" value="C:plasma membrane"/>
    <property type="evidence" value="ECO:0007669"/>
    <property type="project" value="UniProtKB-SubCell"/>
</dbReference>
<accession>A0A7V4JQ26</accession>
<feature type="transmembrane region" description="Helical" evidence="7">
    <location>
        <begin position="283"/>
        <end position="303"/>
    </location>
</feature>
<evidence type="ECO:0000256" key="5">
    <source>
        <dbReference type="ARBA" id="ARBA00023136"/>
    </source>
</evidence>
<keyword evidence="2" id="KW-1003">Cell membrane</keyword>
<comment type="similarity">
    <text evidence="6">Belongs to the ABC-4 integral membrane protein family.</text>
</comment>
<sequence length="403" mass="44755">MFIKYKLLWGGLFHKKLRLLLSVIGIIIGVASLLLMNAFGESAKIKTLKEIETFGPDVMMVVAGSVRVHGGRAIQTEITTTLKPNDAEALRKIKGIKYLSPVFNGDAIVRYFGKNLTTIINGVNEEYLLLRKFPLSEGRNLLKDEVLGYKKVAILGYKIKNELFGNENPIGKIILINKLPFRVIGVLAPIGIDASNADQDDQILIPWSVAISALYNVDYIRSVYLNIENLEEISLVEKQIDEILLKLHKVSERNKDFQIVKAEDILEVKTQTTELFSSLIKSISILCLLVGALGVTAIMTLSVNERKKEIGIRKAIGAEDRDILFQFLVESVFITLLGGIIGILIGIAGSLIFLPLFKYPLVFPWSPILISAFLTIIFGIIAGIYPAYKATKVDPIILLRQGF</sequence>
<dbReference type="Pfam" id="PF12704">
    <property type="entry name" value="MacB_PCD"/>
    <property type="match status" value="1"/>
</dbReference>
<dbReference type="InterPro" id="IPR050250">
    <property type="entry name" value="Macrolide_Exporter_MacB"/>
</dbReference>
<feature type="domain" description="ABC3 transporter permease C-terminal" evidence="8">
    <location>
        <begin position="282"/>
        <end position="395"/>
    </location>
</feature>
<proteinExistence type="inferred from homology"/>
<evidence type="ECO:0000313" key="10">
    <source>
        <dbReference type="EMBL" id="HGU15600.1"/>
    </source>
</evidence>
<keyword evidence="3 7" id="KW-0812">Transmembrane</keyword>
<feature type="transmembrane region" description="Helical" evidence="7">
    <location>
        <begin position="323"/>
        <end position="356"/>
    </location>
</feature>
<evidence type="ECO:0000256" key="7">
    <source>
        <dbReference type="SAM" id="Phobius"/>
    </source>
</evidence>
<dbReference type="AlphaFoldDB" id="A0A7V4JQ26"/>
<evidence type="ECO:0000256" key="4">
    <source>
        <dbReference type="ARBA" id="ARBA00022989"/>
    </source>
</evidence>